<feature type="domain" description="Metallo-beta-lactamase" evidence="3">
    <location>
        <begin position="7"/>
        <end position="187"/>
    </location>
</feature>
<dbReference type="STRING" id="1121449.SAMN02745704_01044"/>
<sequence length="225" mass="24144">MQITWNGHSNFCFEHEGTTFLIDPFFEGNPCAPQTCDLTQPMDAVLVTHDHGDHVGQAVDICRATGAPLVAVFDTVNSLIDQGLPPEQGIGMNIGGTVEIDGVQIHMVQAMHSTATGVAAGYILTYPDGFCLYHAGDTGLFASMQLFSAFHDIDVALLPTGGHFTMGPRQAAFACKMLGCKNVVPMHWGTFPILEQSTDNFAYQLKATAPDTKLLAMQPGETISL</sequence>
<organism evidence="4 5">
    <name type="scientific">Paucidesulfovibrio gracilis DSM 16080</name>
    <dbReference type="NCBI Taxonomy" id="1121449"/>
    <lineage>
        <taxon>Bacteria</taxon>
        <taxon>Pseudomonadati</taxon>
        <taxon>Thermodesulfobacteriota</taxon>
        <taxon>Desulfovibrionia</taxon>
        <taxon>Desulfovibrionales</taxon>
        <taxon>Desulfovibrionaceae</taxon>
        <taxon>Paucidesulfovibrio</taxon>
    </lineage>
</organism>
<dbReference type="Gene3D" id="3.60.15.10">
    <property type="entry name" value="Ribonuclease Z/Hydroxyacylglutathione hydrolase-like"/>
    <property type="match status" value="1"/>
</dbReference>
<dbReference type="InterPro" id="IPR036866">
    <property type="entry name" value="RibonucZ/Hydroxyglut_hydro"/>
</dbReference>
<dbReference type="SMART" id="SM00849">
    <property type="entry name" value="Lactamase_B"/>
    <property type="match status" value="1"/>
</dbReference>
<keyword evidence="1 2" id="KW-0378">Hydrolase</keyword>
<dbReference type="InterPro" id="IPR050114">
    <property type="entry name" value="UPF0173_UPF0282_UlaG_hydrolase"/>
</dbReference>
<reference evidence="4 5" key="1">
    <citation type="submission" date="2017-02" db="EMBL/GenBank/DDBJ databases">
        <authorList>
            <person name="Peterson S.W."/>
        </authorList>
    </citation>
    <scope>NUCLEOTIDE SEQUENCE [LARGE SCALE GENOMIC DNA]</scope>
    <source>
        <strain evidence="4 5">DSM 16080</strain>
    </source>
</reference>
<protein>
    <recommendedName>
        <fullName evidence="2">UPF0173 metal-dependent hydrolase SAMN02745704_01044</fullName>
    </recommendedName>
</protein>
<dbReference type="InterPro" id="IPR022877">
    <property type="entry name" value="UPF0173"/>
</dbReference>
<evidence type="ECO:0000256" key="2">
    <source>
        <dbReference type="HAMAP-Rule" id="MF_00457"/>
    </source>
</evidence>
<dbReference type="EMBL" id="FUYC01000003">
    <property type="protein sequence ID" value="SKA77810.1"/>
    <property type="molecule type" value="Genomic_DNA"/>
</dbReference>
<comment type="similarity">
    <text evidence="2">Belongs to the UPF0173 family.</text>
</comment>
<evidence type="ECO:0000256" key="1">
    <source>
        <dbReference type="ARBA" id="ARBA00022801"/>
    </source>
</evidence>
<gene>
    <name evidence="4" type="ORF">SAMN02745704_01044</name>
</gene>
<dbReference type="SUPFAM" id="SSF56281">
    <property type="entry name" value="Metallo-hydrolase/oxidoreductase"/>
    <property type="match status" value="1"/>
</dbReference>
<dbReference type="HAMAP" id="MF_00457">
    <property type="entry name" value="UPF0173"/>
    <property type="match status" value="1"/>
</dbReference>
<proteinExistence type="inferred from homology"/>
<dbReference type="PANTHER" id="PTHR43546:SF3">
    <property type="entry name" value="UPF0173 METAL-DEPENDENT HYDROLASE MJ1163"/>
    <property type="match status" value="1"/>
</dbReference>
<evidence type="ECO:0000313" key="4">
    <source>
        <dbReference type="EMBL" id="SKA77810.1"/>
    </source>
</evidence>
<dbReference type="RefSeq" id="WP_078716621.1">
    <property type="nucleotide sequence ID" value="NZ_FUYC01000003.1"/>
</dbReference>
<dbReference type="AlphaFoldDB" id="A0A1T4WKF9"/>
<dbReference type="OrthoDB" id="9789133at2"/>
<name>A0A1T4WKF9_9BACT</name>
<dbReference type="Proteomes" id="UP000190027">
    <property type="component" value="Unassembled WGS sequence"/>
</dbReference>
<accession>A0A1T4WKF9</accession>
<keyword evidence="5" id="KW-1185">Reference proteome</keyword>
<evidence type="ECO:0000313" key="5">
    <source>
        <dbReference type="Proteomes" id="UP000190027"/>
    </source>
</evidence>
<dbReference type="NCBIfam" id="NF001911">
    <property type="entry name" value="PRK00685.1"/>
    <property type="match status" value="1"/>
</dbReference>
<dbReference type="InterPro" id="IPR001279">
    <property type="entry name" value="Metallo-B-lactamas"/>
</dbReference>
<evidence type="ECO:0000259" key="3">
    <source>
        <dbReference type="SMART" id="SM00849"/>
    </source>
</evidence>
<dbReference type="Pfam" id="PF12706">
    <property type="entry name" value="Lactamase_B_2"/>
    <property type="match status" value="1"/>
</dbReference>
<dbReference type="GO" id="GO:0016787">
    <property type="term" value="F:hydrolase activity"/>
    <property type="evidence" value="ECO:0007669"/>
    <property type="project" value="UniProtKB-UniRule"/>
</dbReference>
<dbReference type="PANTHER" id="PTHR43546">
    <property type="entry name" value="UPF0173 METAL-DEPENDENT HYDROLASE MJ1163-RELATED"/>
    <property type="match status" value="1"/>
</dbReference>